<dbReference type="Pfam" id="PF05170">
    <property type="entry name" value="AsmA"/>
    <property type="match status" value="2"/>
</dbReference>
<evidence type="ECO:0000259" key="3">
    <source>
        <dbReference type="Pfam" id="PF05170"/>
    </source>
</evidence>
<dbReference type="GO" id="GO:0005886">
    <property type="term" value="C:plasma membrane"/>
    <property type="evidence" value="ECO:0007669"/>
    <property type="project" value="TreeGrafter"/>
</dbReference>
<evidence type="ECO:0000256" key="2">
    <source>
        <dbReference type="SAM" id="Phobius"/>
    </source>
</evidence>
<name>A0A3B0Z3L6_9ZZZZ</name>
<dbReference type="InterPro" id="IPR007844">
    <property type="entry name" value="AsmA"/>
</dbReference>
<protein>
    <recommendedName>
        <fullName evidence="3">AsmA domain-containing protein</fullName>
    </recommendedName>
</protein>
<keyword evidence="2" id="KW-0812">Transmembrane</keyword>
<keyword evidence="2" id="KW-0472">Membrane</keyword>
<organism evidence="4">
    <name type="scientific">hydrothermal vent metagenome</name>
    <dbReference type="NCBI Taxonomy" id="652676"/>
    <lineage>
        <taxon>unclassified sequences</taxon>
        <taxon>metagenomes</taxon>
        <taxon>ecological metagenomes</taxon>
    </lineage>
</organism>
<dbReference type="GO" id="GO:0090313">
    <property type="term" value="P:regulation of protein targeting to membrane"/>
    <property type="evidence" value="ECO:0007669"/>
    <property type="project" value="TreeGrafter"/>
</dbReference>
<feature type="domain" description="AsmA" evidence="3">
    <location>
        <begin position="325"/>
        <end position="569"/>
    </location>
</feature>
<keyword evidence="2" id="KW-1133">Transmembrane helix</keyword>
<gene>
    <name evidence="4" type="ORF">MNBD_GAMMA12-95</name>
</gene>
<evidence type="ECO:0000256" key="1">
    <source>
        <dbReference type="SAM" id="MobiDB-lite"/>
    </source>
</evidence>
<sequence>MSTEFDLDTKVTVKKYIKLSIKVILGVVAILVMLAITLYIIVDPNDYKKEIASLVKAETGYSIKINGNIALSVFPWIGVEVNDVEIANPPGFKGKRLAHVARLDINAKLFPLFASRLVTNKITIRGLHLSLQVNRKGESNWEGAQNKLTGPKPLPRKNDKVNFNINGLAITEADIKYQNKKSGGQHTITNLSLETGRIGTGELEALRISLQYKSGARKKALKISFKSKLALDTNSDVLYLRDVTLKLGSTSFTGFLKGSNISSQAEFDGQIKSDVFDLRALLLKLGMPMPKMQSKSALHKFSFDSLVLYKNRVISFEKIKASMDHSTIQGSLNLRLGKKIPVVTFKLNVNHINLDNYMLAPVKLKRKSAPKKRVVTNVNAALIPTRLIRALNGNGFIRIKKMTALNLDSGQVQLRFVARGGRLEIISGADNFYGGQYTGHTVINANGPKPSLHIRESLRHVKGRALYKLMKPYLTYGAYLNGVTGKASVTANFRASGNSILALQRSLKGQVWFDVSNGQLQGFNAVKYLCNAYNQRKGRPAIGGNDDSTRFEKISGKFFVSNGAFTNNNFIMQTNRSLLRITGKGTGNFVRDTLDYRFRSELLYGACDVSKSPSSDRKFDFFVAATGKLSAPTIQLDFNATLKAVLEKKILRKLKGSQYDGLKSLLNGQKRRRHKASKKSPGNGARHNKNKKEPSKNETLRNLLNL</sequence>
<reference evidence="4" key="1">
    <citation type="submission" date="2018-06" db="EMBL/GenBank/DDBJ databases">
        <authorList>
            <person name="Zhirakovskaya E."/>
        </authorList>
    </citation>
    <scope>NUCLEOTIDE SEQUENCE</scope>
</reference>
<dbReference type="InterPro" id="IPR052894">
    <property type="entry name" value="AsmA-related"/>
</dbReference>
<dbReference type="PANTHER" id="PTHR30441:SF4">
    <property type="entry name" value="PROTEIN ASMA"/>
    <property type="match status" value="1"/>
</dbReference>
<feature type="transmembrane region" description="Helical" evidence="2">
    <location>
        <begin position="21"/>
        <end position="42"/>
    </location>
</feature>
<accession>A0A3B0Z3L6</accession>
<feature type="compositionally biased region" description="Basic residues" evidence="1">
    <location>
        <begin position="669"/>
        <end position="678"/>
    </location>
</feature>
<evidence type="ECO:0000313" key="4">
    <source>
        <dbReference type="EMBL" id="VAW82107.1"/>
    </source>
</evidence>
<dbReference type="EMBL" id="UOFL01000236">
    <property type="protein sequence ID" value="VAW82107.1"/>
    <property type="molecule type" value="Genomic_DNA"/>
</dbReference>
<proteinExistence type="predicted"/>
<feature type="domain" description="AsmA" evidence="3">
    <location>
        <begin position="14"/>
        <end position="237"/>
    </location>
</feature>
<dbReference type="AlphaFoldDB" id="A0A3B0Z3L6"/>
<dbReference type="PANTHER" id="PTHR30441">
    <property type="entry name" value="DUF748 DOMAIN-CONTAINING PROTEIN"/>
    <property type="match status" value="1"/>
</dbReference>
<feature type="region of interest" description="Disordered" evidence="1">
    <location>
        <begin position="662"/>
        <end position="706"/>
    </location>
</feature>